<dbReference type="Pfam" id="PF05973">
    <property type="entry name" value="Gp49"/>
    <property type="match status" value="1"/>
</dbReference>
<sequence length="119" mass="14167">MELYGVEIEPEVREWLDSLPDREFGRVDWFVGLLAENAETLGEPWSRHLGDGLRELRIHLHPHEVRITYWLASDRRVVLLTVFHKTKEREGAEVERAMRARKQCEAEHAHARRNYIREV</sequence>
<reference evidence="2 3" key="1">
    <citation type="submission" date="2020-05" db="EMBL/GenBank/DDBJ databases">
        <title>Actinomadura verrucosospora NRRL-B18236 (PFL_A860) Genome sequencing and assembly.</title>
        <authorList>
            <person name="Samborskyy M."/>
        </authorList>
    </citation>
    <scope>NUCLEOTIDE SEQUENCE [LARGE SCALE GENOMIC DNA]</scope>
    <source>
        <strain evidence="2 3">NRRL:B18236</strain>
    </source>
</reference>
<protein>
    <submittedName>
        <fullName evidence="2">Phage protein Gp49-like protein</fullName>
    </submittedName>
</protein>
<name>A0A7D3ZZB0_ACTVE</name>
<evidence type="ECO:0000313" key="3">
    <source>
        <dbReference type="Proteomes" id="UP000501240"/>
    </source>
</evidence>
<accession>A0A7D3ZZB0</accession>
<dbReference type="RefSeq" id="WP_173097909.1">
    <property type="nucleotide sequence ID" value="NZ_CP053892.1"/>
</dbReference>
<keyword evidence="1" id="KW-0175">Coiled coil</keyword>
<dbReference type="AlphaFoldDB" id="A0A7D3ZZB0"/>
<dbReference type="InterPro" id="IPR009241">
    <property type="entry name" value="HigB-like"/>
</dbReference>
<proteinExistence type="predicted"/>
<gene>
    <name evidence="2" type="ORF">ACTIVE_5689</name>
</gene>
<evidence type="ECO:0000256" key="1">
    <source>
        <dbReference type="SAM" id="Coils"/>
    </source>
</evidence>
<keyword evidence="3" id="KW-1185">Reference proteome</keyword>
<feature type="coiled-coil region" evidence="1">
    <location>
        <begin position="87"/>
        <end position="114"/>
    </location>
</feature>
<organism evidence="2 3">
    <name type="scientific">Actinomadura verrucosospora</name>
    <dbReference type="NCBI Taxonomy" id="46165"/>
    <lineage>
        <taxon>Bacteria</taxon>
        <taxon>Bacillati</taxon>
        <taxon>Actinomycetota</taxon>
        <taxon>Actinomycetes</taxon>
        <taxon>Streptosporangiales</taxon>
        <taxon>Thermomonosporaceae</taxon>
        <taxon>Actinomadura</taxon>
    </lineage>
</organism>
<dbReference type="Proteomes" id="UP000501240">
    <property type="component" value="Chromosome"/>
</dbReference>
<evidence type="ECO:0000313" key="2">
    <source>
        <dbReference type="EMBL" id="QKG24046.1"/>
    </source>
</evidence>
<dbReference type="EMBL" id="CP053892">
    <property type="protein sequence ID" value="QKG24046.1"/>
    <property type="molecule type" value="Genomic_DNA"/>
</dbReference>